<dbReference type="SUPFAM" id="SSF53254">
    <property type="entry name" value="Phosphoglycerate mutase-like"/>
    <property type="match status" value="1"/>
</dbReference>
<dbReference type="InterPro" id="IPR029033">
    <property type="entry name" value="His_PPase_superfam"/>
</dbReference>
<dbReference type="CDD" id="cd07067">
    <property type="entry name" value="HP_PGM_like"/>
    <property type="match status" value="1"/>
</dbReference>
<name>A0ABT1S8N4_9FIRM</name>
<dbReference type="InterPro" id="IPR001345">
    <property type="entry name" value="PG/BPGM_mutase_AS"/>
</dbReference>
<dbReference type="Pfam" id="PF00300">
    <property type="entry name" value="His_Phos_1"/>
    <property type="match status" value="1"/>
</dbReference>
<organism evidence="1 2">
    <name type="scientific">Tissierella carlieri</name>
    <dbReference type="NCBI Taxonomy" id="689904"/>
    <lineage>
        <taxon>Bacteria</taxon>
        <taxon>Bacillati</taxon>
        <taxon>Bacillota</taxon>
        <taxon>Tissierellia</taxon>
        <taxon>Tissierellales</taxon>
        <taxon>Tissierellaceae</taxon>
        <taxon>Tissierella</taxon>
    </lineage>
</organism>
<dbReference type="RefSeq" id="WP_256310954.1">
    <property type="nucleotide sequence ID" value="NZ_JANGAC010000004.1"/>
</dbReference>
<comment type="caution">
    <text evidence="1">The sequence shown here is derived from an EMBL/GenBank/DDBJ whole genome shotgun (WGS) entry which is preliminary data.</text>
</comment>
<dbReference type="EMBL" id="JANGAC010000004">
    <property type="protein sequence ID" value="MCQ4922823.1"/>
    <property type="molecule type" value="Genomic_DNA"/>
</dbReference>
<dbReference type="InterPro" id="IPR013078">
    <property type="entry name" value="His_Pase_superF_clade-1"/>
</dbReference>
<dbReference type="PANTHER" id="PTHR48100:SF59">
    <property type="entry name" value="ADENOSYLCOBALAMIN_ALPHA-RIBAZOLE PHOSPHATASE"/>
    <property type="match status" value="1"/>
</dbReference>
<accession>A0ABT1S8N4</accession>
<evidence type="ECO:0000313" key="1">
    <source>
        <dbReference type="EMBL" id="MCQ4922823.1"/>
    </source>
</evidence>
<dbReference type="SMART" id="SM00855">
    <property type="entry name" value="PGAM"/>
    <property type="match status" value="1"/>
</dbReference>
<reference evidence="1 2" key="1">
    <citation type="submission" date="2022-06" db="EMBL/GenBank/DDBJ databases">
        <title>Isolation of gut microbiota from human fecal samples.</title>
        <authorList>
            <person name="Pamer E.G."/>
            <person name="Barat B."/>
            <person name="Waligurski E."/>
            <person name="Medina S."/>
            <person name="Paddock L."/>
            <person name="Mostad J."/>
        </authorList>
    </citation>
    <scope>NUCLEOTIDE SEQUENCE [LARGE SCALE GENOMIC DNA]</scope>
    <source>
        <strain evidence="1 2">DFI.7.95</strain>
    </source>
</reference>
<protein>
    <submittedName>
        <fullName evidence="1">Histidine phosphatase family protein</fullName>
    </submittedName>
</protein>
<keyword evidence="2" id="KW-1185">Reference proteome</keyword>
<dbReference type="Gene3D" id="3.40.50.1240">
    <property type="entry name" value="Phosphoglycerate mutase-like"/>
    <property type="match status" value="1"/>
</dbReference>
<proteinExistence type="predicted"/>
<dbReference type="Proteomes" id="UP001524478">
    <property type="component" value="Unassembled WGS sequence"/>
</dbReference>
<dbReference type="PANTHER" id="PTHR48100">
    <property type="entry name" value="BROAD-SPECIFICITY PHOSPHATASE YOR283W-RELATED"/>
    <property type="match status" value="1"/>
</dbReference>
<evidence type="ECO:0000313" key="2">
    <source>
        <dbReference type="Proteomes" id="UP001524478"/>
    </source>
</evidence>
<dbReference type="PROSITE" id="PS00175">
    <property type="entry name" value="PG_MUTASE"/>
    <property type="match status" value="1"/>
</dbReference>
<sequence length="186" mass="21940">MDIIMIRHGESEDNIQRIFSRDDTRLTEKGIEQIKKTKELINKFSYDKVYYSPLKRTVETLENLGLIGTEDIRIREINFGIFTGKTFEEISEIYPDETKSWLDDTQSYIIPEGESLLDVYNRVREFLDEVSQYKENILLVTHDCVIRLALSWIFDNPDYFFKFKVDNGSINIISIEDGFKCIKKIN</sequence>
<dbReference type="PIRSF" id="PIRSF000709">
    <property type="entry name" value="6PFK_2-Ptase"/>
    <property type="match status" value="1"/>
</dbReference>
<dbReference type="InterPro" id="IPR050275">
    <property type="entry name" value="PGM_Phosphatase"/>
</dbReference>
<gene>
    <name evidence="1" type="ORF">NE686_06995</name>
</gene>